<dbReference type="PROSITE" id="PS50156">
    <property type="entry name" value="SSD"/>
    <property type="match status" value="1"/>
</dbReference>
<dbReference type="AlphaFoldDB" id="A0A498S2S4"/>
<feature type="transmembrane region" description="Helical" evidence="8">
    <location>
        <begin position="718"/>
        <end position="739"/>
    </location>
</feature>
<feature type="domain" description="SSD" evidence="9">
    <location>
        <begin position="275"/>
        <end position="433"/>
    </location>
</feature>
<evidence type="ECO:0000256" key="7">
    <source>
        <dbReference type="ARBA" id="ARBA00023180"/>
    </source>
</evidence>
<dbReference type="Gene3D" id="1.20.1640.10">
    <property type="entry name" value="Multidrug efflux transporter AcrB transmembrane domain"/>
    <property type="match status" value="2"/>
</dbReference>
<dbReference type="PANTHER" id="PTHR10796">
    <property type="entry name" value="PATCHED-RELATED"/>
    <property type="match status" value="1"/>
</dbReference>
<keyword evidence="7" id="KW-0325">Glycoprotein</keyword>
<evidence type="ECO:0000256" key="5">
    <source>
        <dbReference type="ARBA" id="ARBA00022989"/>
    </source>
</evidence>
<evidence type="ECO:0000259" key="9">
    <source>
        <dbReference type="PROSITE" id="PS50156"/>
    </source>
</evidence>
<feature type="transmembrane region" description="Helical" evidence="8">
    <location>
        <begin position="336"/>
        <end position="359"/>
    </location>
</feature>
<dbReference type="FunFam" id="1.20.1640.10:FF:000013">
    <property type="entry name" value="PaTched Related family"/>
    <property type="match status" value="1"/>
</dbReference>
<evidence type="ECO:0000313" key="11">
    <source>
        <dbReference type="Proteomes" id="UP000276991"/>
    </source>
</evidence>
<feature type="transmembrane region" description="Helical" evidence="8">
    <location>
        <begin position="618"/>
        <end position="642"/>
    </location>
</feature>
<sequence length="870" mass="98600">MLIIRYPWLFITIPILLTLILSTGLQYQKDAFLKDELNQYIPINAQAGRELQELDELFHIDDFDPFYATRRYDIKRTGYIIVQSIANDDDVLKPAILDAVLKLWNVIQEIRVEGRNDTTFDYSSICVKFPISSEFDEITANILMHKSSRLQEECVSNPLITAFKMFLSGDLIPKNDTIDQAILKLVANSFSSDLLNSVCSLLGGITFDEKHRISGAKAIMLPYALRHSTVFQDSLAEKWELKLAEFLLQYASNIIKTSLWTYETIAVESANGREQLVKMLLPSFLTVLLYTTLCCCLPSWIYSRPWLAIGEVISVAAAVISGIGLLLLLGYHIISVAYLMPFVAFSFGVDNVFITLSAWRSTSLITSFNLRIKKAFTDASLSITVTSLTDLISFTVGCFAPFQSVRTFCMYAVSAISFTYIYQLTFFSAILVLTSKREIAERHCLTFQKCRKKQYSGSHIFPEFAPHKGHWLMIGKVQKINSHHNHLLANFFRTTYSDWLFKPSVRLIILVIFVLYLIASIWGCMHMKLGLEPNELLSIDSYGREALSVMEKYFSGHDILFDSTGNFLEVSRILVQLRYVGASNQSRAMQVLRNIAKSRTIKTGVYADFFQFAEQYNAVLPGTLSTIAIASFAVIIVSLLLIPRRVASFWILLSIITVNVGILGFMTFWNVRLDFVSMITIVMSVGFCIDFASHLAFNFSKDDGISSSERMRNALYNVGVPIIQSASSTIIGVSFLASIDSYVFRSFLKTIILVITIGTLHSLLILPVLFTLFICNEEIAYGTSGKDKLNVRAVRKTSETTTSIIPISVCYKFPTAIGIKDINNYRNRHRMPFLMVPQLDVSELQSYWNDQHYHSNVYGKYWNKELTNRL</sequence>
<organism evidence="10 11">
    <name type="scientific">Acanthocheilonema viteae</name>
    <name type="common">Filarial nematode worm</name>
    <name type="synonym">Dipetalonema viteae</name>
    <dbReference type="NCBI Taxonomy" id="6277"/>
    <lineage>
        <taxon>Eukaryota</taxon>
        <taxon>Metazoa</taxon>
        <taxon>Ecdysozoa</taxon>
        <taxon>Nematoda</taxon>
        <taxon>Chromadorea</taxon>
        <taxon>Rhabditida</taxon>
        <taxon>Spirurina</taxon>
        <taxon>Spiruromorpha</taxon>
        <taxon>Filarioidea</taxon>
        <taxon>Onchocercidae</taxon>
        <taxon>Acanthocheilonema</taxon>
    </lineage>
</organism>
<protein>
    <recommendedName>
        <fullName evidence="9">SSD domain-containing protein</fullName>
    </recommendedName>
</protein>
<feature type="transmembrane region" description="Helical" evidence="8">
    <location>
        <begin position="307"/>
        <end position="329"/>
    </location>
</feature>
<dbReference type="SUPFAM" id="SSF82866">
    <property type="entry name" value="Multidrug efflux transporter AcrB transmembrane domain"/>
    <property type="match status" value="2"/>
</dbReference>
<dbReference type="EMBL" id="UPTC01000042">
    <property type="protein sequence ID" value="VBB25800.1"/>
    <property type="molecule type" value="Genomic_DNA"/>
</dbReference>
<keyword evidence="11" id="KW-1185">Reference proteome</keyword>
<keyword evidence="6 8" id="KW-0472">Membrane</keyword>
<feature type="transmembrane region" description="Helical" evidence="8">
    <location>
        <begin position="751"/>
        <end position="775"/>
    </location>
</feature>
<dbReference type="GO" id="GO:0006897">
    <property type="term" value="P:endocytosis"/>
    <property type="evidence" value="ECO:0007669"/>
    <property type="project" value="TreeGrafter"/>
</dbReference>
<keyword evidence="4 8" id="KW-0812">Transmembrane</keyword>
<keyword evidence="5 8" id="KW-1133">Transmembrane helix</keyword>
<proteinExistence type="inferred from homology"/>
<dbReference type="InterPro" id="IPR051697">
    <property type="entry name" value="Patched_domain-protein"/>
</dbReference>
<evidence type="ECO:0000256" key="6">
    <source>
        <dbReference type="ARBA" id="ARBA00023136"/>
    </source>
</evidence>
<dbReference type="Pfam" id="PF02460">
    <property type="entry name" value="Patched"/>
    <property type="match status" value="1"/>
</dbReference>
<accession>A0A498S2S4</accession>
<gene>
    <name evidence="10" type="ORF">NAV_LOCUS630</name>
</gene>
<dbReference type="PANTHER" id="PTHR10796:SF181">
    <property type="entry name" value="SSD DOMAIN-CONTAINING PROTEIN"/>
    <property type="match status" value="1"/>
</dbReference>
<keyword evidence="3" id="KW-1003">Cell membrane</keyword>
<dbReference type="OrthoDB" id="6510177at2759"/>
<dbReference type="InterPro" id="IPR003392">
    <property type="entry name" value="PTHD_SSD"/>
</dbReference>
<feature type="transmembrane region" description="Helical" evidence="8">
    <location>
        <begin position="507"/>
        <end position="529"/>
    </location>
</feature>
<dbReference type="GO" id="GO:0005886">
    <property type="term" value="C:plasma membrane"/>
    <property type="evidence" value="ECO:0007669"/>
    <property type="project" value="UniProtKB-SubCell"/>
</dbReference>
<feature type="transmembrane region" description="Helical" evidence="8">
    <location>
        <begin position="6"/>
        <end position="25"/>
    </location>
</feature>
<feature type="transmembrane region" description="Helical" evidence="8">
    <location>
        <begin position="279"/>
        <end position="301"/>
    </location>
</feature>
<evidence type="ECO:0000256" key="2">
    <source>
        <dbReference type="ARBA" id="ARBA00005585"/>
    </source>
</evidence>
<dbReference type="GO" id="GO:0018996">
    <property type="term" value="P:molting cycle, collagen and cuticulin-based cuticle"/>
    <property type="evidence" value="ECO:0007669"/>
    <property type="project" value="TreeGrafter"/>
</dbReference>
<comment type="subcellular location">
    <subcellularLocation>
        <location evidence="1">Cell membrane</location>
        <topology evidence="1">Multi-pass membrane protein</topology>
    </subcellularLocation>
</comment>
<dbReference type="Proteomes" id="UP000276991">
    <property type="component" value="Unassembled WGS sequence"/>
</dbReference>
<dbReference type="GO" id="GO:0030659">
    <property type="term" value="C:cytoplasmic vesicle membrane"/>
    <property type="evidence" value="ECO:0007669"/>
    <property type="project" value="TreeGrafter"/>
</dbReference>
<feature type="transmembrane region" description="Helical" evidence="8">
    <location>
        <begin position="411"/>
        <end position="433"/>
    </location>
</feature>
<evidence type="ECO:0000256" key="4">
    <source>
        <dbReference type="ARBA" id="ARBA00022692"/>
    </source>
</evidence>
<evidence type="ECO:0000256" key="8">
    <source>
        <dbReference type="SAM" id="Phobius"/>
    </source>
</evidence>
<feature type="transmembrane region" description="Helical" evidence="8">
    <location>
        <begin position="649"/>
        <end position="669"/>
    </location>
</feature>
<evidence type="ECO:0000256" key="1">
    <source>
        <dbReference type="ARBA" id="ARBA00004651"/>
    </source>
</evidence>
<dbReference type="InterPro" id="IPR000731">
    <property type="entry name" value="SSD"/>
</dbReference>
<name>A0A498S2S4_ACAVI</name>
<evidence type="ECO:0000256" key="3">
    <source>
        <dbReference type="ARBA" id="ARBA00022475"/>
    </source>
</evidence>
<evidence type="ECO:0000313" key="10">
    <source>
        <dbReference type="EMBL" id="VBB25800.1"/>
    </source>
</evidence>
<feature type="transmembrane region" description="Helical" evidence="8">
    <location>
        <begin position="675"/>
        <end position="697"/>
    </location>
</feature>
<comment type="similarity">
    <text evidence="2">Belongs to the patched family.</text>
</comment>
<reference evidence="10 11" key="1">
    <citation type="submission" date="2018-08" db="EMBL/GenBank/DDBJ databases">
        <authorList>
            <person name="Laetsch R D."/>
            <person name="Stevens L."/>
            <person name="Kumar S."/>
            <person name="Blaxter L. M."/>
        </authorList>
    </citation>
    <scope>NUCLEOTIDE SEQUENCE [LARGE SCALE GENOMIC DNA]</scope>
</reference>